<keyword evidence="3" id="KW-1185">Reference proteome</keyword>
<dbReference type="PROSITE" id="PS51186">
    <property type="entry name" value="GNAT"/>
    <property type="match status" value="1"/>
</dbReference>
<dbReference type="InterPro" id="IPR000182">
    <property type="entry name" value="GNAT_dom"/>
</dbReference>
<accession>U5W770</accession>
<dbReference type="Proteomes" id="UP000017746">
    <property type="component" value="Chromosome"/>
</dbReference>
<dbReference type="eggNOG" id="COG1670">
    <property type="taxonomic scope" value="Bacteria"/>
</dbReference>
<dbReference type="EMBL" id="CP006272">
    <property type="protein sequence ID" value="AGZ43835.1"/>
    <property type="molecule type" value="Genomic_DNA"/>
</dbReference>
<dbReference type="InterPro" id="IPR016181">
    <property type="entry name" value="Acyl_CoA_acyltransferase"/>
</dbReference>
<dbReference type="GO" id="GO:0005737">
    <property type="term" value="C:cytoplasm"/>
    <property type="evidence" value="ECO:0007669"/>
    <property type="project" value="TreeGrafter"/>
</dbReference>
<protein>
    <recommendedName>
        <fullName evidence="1">N-acetyltransferase domain-containing protein</fullName>
    </recommendedName>
</protein>
<dbReference type="RefSeq" id="WP_023560172.1">
    <property type="nucleotide sequence ID" value="NC_022657.1"/>
</dbReference>
<dbReference type="KEGG" id="afs:AFR_27870"/>
<dbReference type="Gene3D" id="3.40.630.30">
    <property type="match status" value="1"/>
</dbReference>
<dbReference type="PANTHER" id="PTHR43441">
    <property type="entry name" value="RIBOSOMAL-PROTEIN-SERINE ACETYLTRANSFERASE"/>
    <property type="match status" value="1"/>
</dbReference>
<proteinExistence type="predicted"/>
<evidence type="ECO:0000313" key="2">
    <source>
        <dbReference type="EMBL" id="AGZ43835.1"/>
    </source>
</evidence>
<dbReference type="AlphaFoldDB" id="U5W770"/>
<sequence>MSALPFPEPPLTDGTVLLRAWHEADEAQRHAGFADPLCQQFSWSPATPFTEEHTRAAFAQDEEGRLAGESLNLAVTDATHTGVIWGGTSIYDVDPRSASASVGYWLAPQARGRGIATRTLRLLSAWALGQLAVERLTLTCAPDNAASQRVALRCGFVREGVLRSHLPFQGARRDTMIFSLLPGELR</sequence>
<dbReference type="GO" id="GO:0008999">
    <property type="term" value="F:protein-N-terminal-alanine acetyltransferase activity"/>
    <property type="evidence" value="ECO:0007669"/>
    <property type="project" value="TreeGrafter"/>
</dbReference>
<dbReference type="PANTHER" id="PTHR43441:SF10">
    <property type="entry name" value="ACETYLTRANSFERASE"/>
    <property type="match status" value="1"/>
</dbReference>
<feature type="domain" description="N-acetyltransferase" evidence="1">
    <location>
        <begin position="16"/>
        <end position="181"/>
    </location>
</feature>
<reference evidence="2 3" key="1">
    <citation type="journal article" date="2014" name="J. Biotechnol.">
        <title>Complete genome sequence of the actinobacterium Actinoplanes friuliensis HAG 010964, producer of the lipopeptide antibiotic friulimycin.</title>
        <authorList>
            <person name="Ruckert C."/>
            <person name="Szczepanowski R."/>
            <person name="Albersmeier A."/>
            <person name="Goesmann A."/>
            <person name="Fischer N."/>
            <person name="Steinkamper A."/>
            <person name="Puhler A."/>
            <person name="Biener R."/>
            <person name="Schwartz D."/>
            <person name="Kalinowski J."/>
        </authorList>
    </citation>
    <scope>NUCLEOTIDE SEQUENCE [LARGE SCALE GENOMIC DNA]</scope>
    <source>
        <strain evidence="2 3">DSM 7358</strain>
    </source>
</reference>
<dbReference type="Pfam" id="PF13302">
    <property type="entry name" value="Acetyltransf_3"/>
    <property type="match status" value="1"/>
</dbReference>
<evidence type="ECO:0000259" key="1">
    <source>
        <dbReference type="PROSITE" id="PS51186"/>
    </source>
</evidence>
<dbReference type="GO" id="GO:1990189">
    <property type="term" value="F:protein N-terminal-serine acetyltransferase activity"/>
    <property type="evidence" value="ECO:0007669"/>
    <property type="project" value="TreeGrafter"/>
</dbReference>
<dbReference type="HOGENOM" id="CLU_013985_3_4_11"/>
<gene>
    <name evidence="2" type="ORF">AFR_27870</name>
</gene>
<dbReference type="SUPFAM" id="SSF55729">
    <property type="entry name" value="Acyl-CoA N-acyltransferases (Nat)"/>
    <property type="match status" value="1"/>
</dbReference>
<dbReference type="STRING" id="1246995.AFR_27870"/>
<dbReference type="OrthoDB" id="9795188at2"/>
<dbReference type="PATRIC" id="fig|1246995.3.peg.5648"/>
<dbReference type="InterPro" id="IPR051908">
    <property type="entry name" value="Ribosomal_N-acetyltransferase"/>
</dbReference>
<organism evidence="2 3">
    <name type="scientific">Actinoplanes friuliensis DSM 7358</name>
    <dbReference type="NCBI Taxonomy" id="1246995"/>
    <lineage>
        <taxon>Bacteria</taxon>
        <taxon>Bacillati</taxon>
        <taxon>Actinomycetota</taxon>
        <taxon>Actinomycetes</taxon>
        <taxon>Micromonosporales</taxon>
        <taxon>Micromonosporaceae</taxon>
        <taxon>Actinoplanes</taxon>
    </lineage>
</organism>
<evidence type="ECO:0000313" key="3">
    <source>
        <dbReference type="Proteomes" id="UP000017746"/>
    </source>
</evidence>
<name>U5W770_9ACTN</name>